<evidence type="ECO:0000313" key="8">
    <source>
        <dbReference type="Proteomes" id="UP001501844"/>
    </source>
</evidence>
<organism evidence="7 8">
    <name type="scientific">Nibribacter koreensis</name>
    <dbReference type="NCBI Taxonomy" id="1084519"/>
    <lineage>
        <taxon>Bacteria</taxon>
        <taxon>Pseudomonadati</taxon>
        <taxon>Bacteroidota</taxon>
        <taxon>Cytophagia</taxon>
        <taxon>Cytophagales</taxon>
        <taxon>Hymenobacteraceae</taxon>
        <taxon>Nibribacter</taxon>
    </lineage>
</organism>
<keyword evidence="2" id="KW-1003">Cell membrane</keyword>
<keyword evidence="3" id="KW-0328">Glycosyltransferase</keyword>
<dbReference type="Proteomes" id="UP001501844">
    <property type="component" value="Unassembled WGS sequence"/>
</dbReference>
<evidence type="ECO:0000256" key="2">
    <source>
        <dbReference type="ARBA" id="ARBA00022475"/>
    </source>
</evidence>
<feature type="transmembrane region" description="Helical" evidence="6">
    <location>
        <begin position="6"/>
        <end position="24"/>
    </location>
</feature>
<feature type="transmembrane region" description="Helical" evidence="6">
    <location>
        <begin position="295"/>
        <end position="314"/>
    </location>
</feature>
<dbReference type="PANTHER" id="PTHR43646">
    <property type="entry name" value="GLYCOSYLTRANSFERASE"/>
    <property type="match status" value="1"/>
</dbReference>
<comment type="subcellular location">
    <subcellularLocation>
        <location evidence="1">Cell membrane</location>
    </subcellularLocation>
</comment>
<evidence type="ECO:0000256" key="6">
    <source>
        <dbReference type="SAM" id="Phobius"/>
    </source>
</evidence>
<keyword evidence="5 6" id="KW-0472">Membrane</keyword>
<evidence type="ECO:0000256" key="5">
    <source>
        <dbReference type="ARBA" id="ARBA00023136"/>
    </source>
</evidence>
<evidence type="ECO:0000313" key="7">
    <source>
        <dbReference type="EMBL" id="GAA4299755.1"/>
    </source>
</evidence>
<dbReference type="InterPro" id="IPR029044">
    <property type="entry name" value="Nucleotide-diphossugar_trans"/>
</dbReference>
<evidence type="ECO:0008006" key="9">
    <source>
        <dbReference type="Google" id="ProtNLM"/>
    </source>
</evidence>
<accession>A0ABP8FBG6</accession>
<proteinExistence type="predicted"/>
<dbReference type="Gene3D" id="3.90.550.10">
    <property type="entry name" value="Spore Coat Polysaccharide Biosynthesis Protein SpsA, Chain A"/>
    <property type="match status" value="1"/>
</dbReference>
<feature type="transmembrane region" description="Helical" evidence="6">
    <location>
        <begin position="335"/>
        <end position="355"/>
    </location>
</feature>
<keyword evidence="8" id="KW-1185">Reference proteome</keyword>
<dbReference type="Pfam" id="PF13641">
    <property type="entry name" value="Glyco_tranf_2_3"/>
    <property type="match status" value="1"/>
</dbReference>
<comment type="caution">
    <text evidence="7">The sequence shown here is derived from an EMBL/GenBank/DDBJ whole genome shotgun (WGS) entry which is preliminary data.</text>
</comment>
<evidence type="ECO:0000256" key="1">
    <source>
        <dbReference type="ARBA" id="ARBA00004236"/>
    </source>
</evidence>
<protein>
    <recommendedName>
        <fullName evidence="9">Glycosyltransferase, catalytic subunit of cellulose synthase and poly-beta-1,6-N-acetylglucosamine synthase</fullName>
    </recommendedName>
</protein>
<keyword evidence="4" id="KW-0808">Transferase</keyword>
<dbReference type="EMBL" id="BAABGX010000001">
    <property type="protein sequence ID" value="GAA4299755.1"/>
    <property type="molecule type" value="Genomic_DNA"/>
</dbReference>
<keyword evidence="6" id="KW-1133">Transmembrane helix</keyword>
<dbReference type="SUPFAM" id="SSF53448">
    <property type="entry name" value="Nucleotide-diphospho-sugar transferases"/>
    <property type="match status" value="1"/>
</dbReference>
<name>A0ABP8FBG6_9BACT</name>
<keyword evidence="6" id="KW-0812">Transmembrane</keyword>
<reference evidence="8" key="1">
    <citation type="journal article" date="2019" name="Int. J. Syst. Evol. Microbiol.">
        <title>The Global Catalogue of Microorganisms (GCM) 10K type strain sequencing project: providing services to taxonomists for standard genome sequencing and annotation.</title>
        <authorList>
            <consortium name="The Broad Institute Genomics Platform"/>
            <consortium name="The Broad Institute Genome Sequencing Center for Infectious Disease"/>
            <person name="Wu L."/>
            <person name="Ma J."/>
        </authorList>
    </citation>
    <scope>NUCLEOTIDE SEQUENCE [LARGE SCALE GENOMIC DNA]</scope>
    <source>
        <strain evidence="8">JCM 17917</strain>
    </source>
</reference>
<gene>
    <name evidence="7" type="ORF">GCM10023183_09330</name>
</gene>
<evidence type="ECO:0000256" key="4">
    <source>
        <dbReference type="ARBA" id="ARBA00022679"/>
    </source>
</evidence>
<sequence length="366" mass="41995">MVISLVYFTLFFLLFLVLLYFWVFRFKGGNLSAFDLQNWPKVSILVAARDEESYILTCLEALSQLDYPKDKLEILVGDDRSQDQTKHLVKNFILDKPFIKLVSITHDVAGTKGKANVLAQLAHLATSNYYFFTDADIQVPKTWVKSLLQQLTGRYALATGITTVTGSRWFDRMQALDWLYSLGLMQVVADRGLPVSTMGNNMAITRQAYEAVGGFEGIPFSITEDVQLFSKVLKKGFSSCHVFSDSVLALSAPAPSLRFLLHQRKRWMRGAWLLPWYIRALLVFNSIYYPVWVPFFSYTSLSTALLIGLGKVLLQSIFVMKAVQRAGRSMRWYDVLFFEFYLLGISILLIVYYFLPFKINWKGRLY</sequence>
<evidence type="ECO:0000256" key="3">
    <source>
        <dbReference type="ARBA" id="ARBA00022676"/>
    </source>
</evidence>
<dbReference type="RefSeq" id="WP_345162827.1">
    <property type="nucleotide sequence ID" value="NZ_BAABGX010000001.1"/>
</dbReference>
<dbReference type="PANTHER" id="PTHR43646:SF2">
    <property type="entry name" value="GLYCOSYLTRANSFERASE 2-LIKE DOMAIN-CONTAINING PROTEIN"/>
    <property type="match status" value="1"/>
</dbReference>